<evidence type="ECO:0000256" key="2">
    <source>
        <dbReference type="SAM" id="SignalP"/>
    </source>
</evidence>
<feature type="chain" id="PRO_5046039314" evidence="2">
    <location>
        <begin position="27"/>
        <end position="859"/>
    </location>
</feature>
<proteinExistence type="predicted"/>
<evidence type="ECO:0000256" key="1">
    <source>
        <dbReference type="ARBA" id="ARBA00022801"/>
    </source>
</evidence>
<dbReference type="GO" id="GO:0004177">
    <property type="term" value="F:aminopeptidase activity"/>
    <property type="evidence" value="ECO:0007669"/>
    <property type="project" value="UniProtKB-KW"/>
</dbReference>
<keyword evidence="2" id="KW-0732">Signal</keyword>
<comment type="caution">
    <text evidence="4">The sequence shown here is derived from an EMBL/GenBank/DDBJ whole genome shotgun (WGS) entry which is preliminary data.</text>
</comment>
<dbReference type="SUPFAM" id="SSF82171">
    <property type="entry name" value="DPP6 N-terminal domain-like"/>
    <property type="match status" value="1"/>
</dbReference>
<evidence type="ECO:0000313" key="5">
    <source>
        <dbReference type="Proteomes" id="UP001269081"/>
    </source>
</evidence>
<keyword evidence="1" id="KW-0378">Hydrolase</keyword>
<feature type="domain" description="Peptidase S9 prolyl oligopeptidase catalytic" evidence="3">
    <location>
        <begin position="681"/>
        <end position="847"/>
    </location>
</feature>
<sequence length="859" mass="97803">MKYFNQNSVILLFLLFVIYASCPAQGQPLKRQLTEQDYNKWGMIKPGPISQDGKWVSWSVHYDEGQDTLFVAASSGRKCYKFAAGRQGKFLGNEIFYFQNTGKNSCLIELTSGKHHNIGQTGKTAVWESYLVAANPEFKNIEVWNNEGSKLKEIKDIKQFCVSSTGQTFVYITHTNEKSLLHLSLLNSKKKISESEISLGEYQNLTISKPIWSEDNKSVSFYSKTERDTTVFYFDINANELRQLNNSHLSNEMKIDFDGNLSLTPRGEVLATIRDAALPSIETPIVEVWNTLDKVIYPKALETHNWKYAPKTLLWNPKTGKIQQLTTTDYPQAALVPGGKYALLWNTDHYEPQFEWVSNIDLYLLNVETGEKKILLKNQQNSSMSWQISPDGKYLTYFTQGHWYNYNFSKGIHAKLSHNFLAGSDTPSSKVAPNAPVLWTKDGRSILLCDDFDIWLVSADGGYTKRLTNGREHNIILRIPQQHAVSPLKPIINGWGSSSVDMTKDIVLEARAPDYSKTGYYLLKKNGVLETIVFDQSRNYNLAQAGKTISWYSERYDSPTAIRCRRGKGPIVDVTQNQKSIAEFYWGESKRISYQWKNHSLGGILYYPADFRKGKKYPMVVHVYEKQSQRLHYFIRPSLYDGEGFNVTNLTNKGYFVFLPDIAYQLGSPGDSALNCTQAGVIAAITDEAGIDAARLGLIGYSFGGYEASFIATKSTMFKAIAAGAGVTDFASSYFSLAENYNIPEYFRFETFQMRMGKPFHENIQGYIENSPVYQAAGVKTPILIYTGGKDKQIRHNQSREFYFALRRLGKPSILLVYPEEDHAFEDRKTIMDLTHKIEIFFGHYLKGLEKKDWMEPNF</sequence>
<dbReference type="PANTHER" id="PTHR42776:SF27">
    <property type="entry name" value="DIPEPTIDYL PEPTIDASE FAMILY MEMBER 6"/>
    <property type="match status" value="1"/>
</dbReference>
<dbReference type="InterPro" id="IPR029058">
    <property type="entry name" value="AB_hydrolase_fold"/>
</dbReference>
<dbReference type="InterPro" id="IPR011042">
    <property type="entry name" value="6-blade_b-propeller_TolB-like"/>
</dbReference>
<gene>
    <name evidence="4" type="ORF">J2W48_000760</name>
</gene>
<keyword evidence="4" id="KW-0031">Aminopeptidase</keyword>
<keyword evidence="4" id="KW-0645">Protease</keyword>
<dbReference type="RefSeq" id="WP_310278288.1">
    <property type="nucleotide sequence ID" value="NZ_JAVDWQ010000002.1"/>
</dbReference>
<dbReference type="Proteomes" id="UP001269081">
    <property type="component" value="Unassembled WGS sequence"/>
</dbReference>
<protein>
    <submittedName>
        <fullName evidence="4">Dipeptidyl aminopeptidase/acylaminoacyl peptidase</fullName>
    </submittedName>
</protein>
<dbReference type="Pfam" id="PF00326">
    <property type="entry name" value="Peptidase_S9"/>
    <property type="match status" value="1"/>
</dbReference>
<dbReference type="Gene3D" id="3.40.50.1820">
    <property type="entry name" value="alpha/beta hydrolase"/>
    <property type="match status" value="1"/>
</dbReference>
<dbReference type="InterPro" id="IPR001375">
    <property type="entry name" value="Peptidase_S9_cat"/>
</dbReference>
<dbReference type="PANTHER" id="PTHR42776">
    <property type="entry name" value="SERINE PEPTIDASE S9 FAMILY MEMBER"/>
    <property type="match status" value="1"/>
</dbReference>
<name>A0ABU1Y3M6_9FLAO</name>
<dbReference type="SUPFAM" id="SSF53474">
    <property type="entry name" value="alpha/beta-Hydrolases"/>
    <property type="match status" value="1"/>
</dbReference>
<keyword evidence="5" id="KW-1185">Reference proteome</keyword>
<dbReference type="EMBL" id="JAVDWQ010000002">
    <property type="protein sequence ID" value="MDR7208830.1"/>
    <property type="molecule type" value="Genomic_DNA"/>
</dbReference>
<dbReference type="Gene3D" id="2.120.10.30">
    <property type="entry name" value="TolB, C-terminal domain"/>
    <property type="match status" value="1"/>
</dbReference>
<evidence type="ECO:0000313" key="4">
    <source>
        <dbReference type="EMBL" id="MDR7208830.1"/>
    </source>
</evidence>
<reference evidence="4 5" key="1">
    <citation type="submission" date="2023-07" db="EMBL/GenBank/DDBJ databases">
        <title>Sorghum-associated microbial communities from plants grown in Nebraska, USA.</title>
        <authorList>
            <person name="Schachtman D."/>
        </authorList>
    </citation>
    <scope>NUCLEOTIDE SEQUENCE [LARGE SCALE GENOMIC DNA]</scope>
    <source>
        <strain evidence="4 5">4129</strain>
    </source>
</reference>
<organism evidence="4 5">
    <name type="scientific">Flavobacterium piscis</name>
    <dbReference type="NCBI Taxonomy" id="1114874"/>
    <lineage>
        <taxon>Bacteria</taxon>
        <taxon>Pseudomonadati</taxon>
        <taxon>Bacteroidota</taxon>
        <taxon>Flavobacteriia</taxon>
        <taxon>Flavobacteriales</taxon>
        <taxon>Flavobacteriaceae</taxon>
        <taxon>Flavobacterium</taxon>
    </lineage>
</organism>
<evidence type="ECO:0000259" key="3">
    <source>
        <dbReference type="Pfam" id="PF00326"/>
    </source>
</evidence>
<feature type="signal peptide" evidence="2">
    <location>
        <begin position="1"/>
        <end position="26"/>
    </location>
</feature>
<accession>A0ABU1Y3M6</accession>